<keyword evidence="22" id="KW-1185">Reference proteome</keyword>
<dbReference type="Gene3D" id="3.30.470.10">
    <property type="match status" value="1"/>
</dbReference>
<dbReference type="EMBL" id="UHIA01000004">
    <property type="protein sequence ID" value="SUO98319.1"/>
    <property type="molecule type" value="Genomic_DNA"/>
</dbReference>
<comment type="pathway">
    <text evidence="5">Amino-acid biosynthesis; L-leucine biosynthesis; L-leucine from 3-methyl-2-oxobutanoate: step 4/4.</text>
</comment>
<evidence type="ECO:0000256" key="17">
    <source>
        <dbReference type="ARBA" id="ARBA00069174"/>
    </source>
</evidence>
<evidence type="ECO:0000313" key="22">
    <source>
        <dbReference type="Proteomes" id="UP000254575"/>
    </source>
</evidence>
<comment type="pathway">
    <text evidence="10">Cofactor biosynthesis; tetrahydrofolate biosynthesis; 4-aminobenzoate from chorismate: step 2/2.</text>
</comment>
<dbReference type="Pfam" id="PF01063">
    <property type="entry name" value="Aminotran_4"/>
    <property type="match status" value="1"/>
</dbReference>
<dbReference type="CDD" id="cd01558">
    <property type="entry name" value="D-AAT_like"/>
    <property type="match status" value="1"/>
</dbReference>
<dbReference type="Gene3D" id="3.20.10.10">
    <property type="entry name" value="D-amino Acid Aminotransferase, subunit A, domain 2"/>
    <property type="match status" value="1"/>
</dbReference>
<reference evidence="21 22" key="1">
    <citation type="submission" date="2018-06" db="EMBL/GenBank/DDBJ databases">
        <authorList>
            <consortium name="Pathogen Informatics"/>
            <person name="Doyle S."/>
        </authorList>
    </citation>
    <scope>NUCLEOTIDE SEQUENCE [LARGE SCALE GENOMIC DNA]</scope>
    <source>
        <strain evidence="21 22">NCTC10717</strain>
    </source>
</reference>
<dbReference type="InterPro" id="IPR043132">
    <property type="entry name" value="BCAT-like_C"/>
</dbReference>
<dbReference type="InterPro" id="IPR018300">
    <property type="entry name" value="Aminotrans_IV_CS"/>
</dbReference>
<evidence type="ECO:0000256" key="19">
    <source>
        <dbReference type="RuleBase" id="RU004106"/>
    </source>
</evidence>
<dbReference type="GO" id="GO:0046656">
    <property type="term" value="P:folic acid biosynthetic process"/>
    <property type="evidence" value="ECO:0007669"/>
    <property type="project" value="UniProtKB-KW"/>
</dbReference>
<evidence type="ECO:0000256" key="3">
    <source>
        <dbReference type="ARBA" id="ARBA00004824"/>
    </source>
</evidence>
<evidence type="ECO:0000256" key="10">
    <source>
        <dbReference type="ARBA" id="ARBA00035633"/>
    </source>
</evidence>
<comment type="catalytic activity">
    <reaction evidence="12">
        <text>L-valine + 2-oxoglutarate = 3-methyl-2-oxobutanoate + L-glutamate</text>
        <dbReference type="Rhea" id="RHEA:24813"/>
        <dbReference type="ChEBI" id="CHEBI:11851"/>
        <dbReference type="ChEBI" id="CHEBI:16810"/>
        <dbReference type="ChEBI" id="CHEBI:29985"/>
        <dbReference type="ChEBI" id="CHEBI:57762"/>
        <dbReference type="EC" id="2.6.1.42"/>
    </reaction>
</comment>
<evidence type="ECO:0000313" key="21">
    <source>
        <dbReference type="EMBL" id="SUO98319.1"/>
    </source>
</evidence>
<dbReference type="Proteomes" id="UP000254575">
    <property type="component" value="Unassembled WGS sequence"/>
</dbReference>
<comment type="function">
    <text evidence="16">Involved in the biosynthesis of p-aminobenzoate (PABA), a precursor of tetrahydrofolate. Converts 4-amino-4-deoxychorismate into 4-aminobenzoate (PABA) and pyruvate.</text>
</comment>
<dbReference type="PANTHER" id="PTHR42743:SF11">
    <property type="entry name" value="AMINODEOXYCHORISMATE LYASE"/>
    <property type="match status" value="1"/>
</dbReference>
<dbReference type="GO" id="GO:0052656">
    <property type="term" value="F:L-isoleucine-2-oxoglutarate transaminase activity"/>
    <property type="evidence" value="ECO:0007669"/>
    <property type="project" value="RHEA"/>
</dbReference>
<name>A0A380N0J9_9GAMM</name>
<dbReference type="InterPro" id="IPR001544">
    <property type="entry name" value="Aminotrans_IV"/>
</dbReference>
<dbReference type="AlphaFoldDB" id="A0A380N0J9"/>
<dbReference type="FunFam" id="3.20.10.10:FF:000002">
    <property type="entry name" value="D-alanine aminotransferase"/>
    <property type="match status" value="1"/>
</dbReference>
<keyword evidence="21" id="KW-0808">Transferase</keyword>
<evidence type="ECO:0000256" key="1">
    <source>
        <dbReference type="ARBA" id="ARBA00001933"/>
    </source>
</evidence>
<dbReference type="GO" id="GO:0008652">
    <property type="term" value="P:amino acid biosynthetic process"/>
    <property type="evidence" value="ECO:0007669"/>
    <property type="project" value="UniProtKB-ARBA"/>
</dbReference>
<evidence type="ECO:0000256" key="20">
    <source>
        <dbReference type="RuleBase" id="RU004516"/>
    </source>
</evidence>
<dbReference type="PROSITE" id="PS00770">
    <property type="entry name" value="AA_TRANSFER_CLASS_4"/>
    <property type="match status" value="1"/>
</dbReference>
<dbReference type="GO" id="GO:0008696">
    <property type="term" value="F:4-amino-4-deoxychorismate lyase activity"/>
    <property type="evidence" value="ECO:0007669"/>
    <property type="project" value="UniProtKB-EC"/>
</dbReference>
<dbReference type="InterPro" id="IPR043131">
    <property type="entry name" value="BCAT-like_N"/>
</dbReference>
<dbReference type="OrthoDB" id="21319at2"/>
<dbReference type="GO" id="GO:0052655">
    <property type="term" value="F:L-valine-2-oxoglutarate transaminase activity"/>
    <property type="evidence" value="ECO:0007669"/>
    <property type="project" value="RHEA"/>
</dbReference>
<dbReference type="EC" id="4.1.3.38" evidence="11"/>
<sequence length="284" mass="31767">MNNCIAYVNGEYCKAEDAKISIFDRGFLMGDAVYEVSAVIKGCLIDNEPHLDRLFRSLGELNMPSPANRAEIIRIQKEVISRNQLDNGEVYLQITRGSGPRDFLIKEDMQPNLVMFPLFFDPLNADNRGIAVQTLPDIRWLRRDIKTTQLLAQSLARSIAAHHGFDDAWMVDSEGYVTEGSANNAYIVKGDRIFTRYANNEILNGITRRTMFGIIKEMGLTVVEQAFTPREAILADEAFITSAGNWATPVVNIDGEMIGNGQAGAVTLELRRRYITALEQLSSE</sequence>
<protein>
    <recommendedName>
        <fullName evidence="17">Aminodeoxychorismate lyase</fullName>
        <ecNumber evidence="7">2.6.1.42</ecNumber>
        <ecNumber evidence="11">4.1.3.38</ecNumber>
    </recommendedName>
    <alternativeName>
        <fullName evidence="18">4-amino-4-deoxychorismate lyase</fullName>
    </alternativeName>
</protein>
<comment type="catalytic activity">
    <reaction evidence="14">
        <text>L-leucine + 2-oxoglutarate = 4-methyl-2-oxopentanoate + L-glutamate</text>
        <dbReference type="Rhea" id="RHEA:18321"/>
        <dbReference type="ChEBI" id="CHEBI:16810"/>
        <dbReference type="ChEBI" id="CHEBI:17865"/>
        <dbReference type="ChEBI" id="CHEBI:29985"/>
        <dbReference type="ChEBI" id="CHEBI:57427"/>
        <dbReference type="EC" id="2.6.1.42"/>
    </reaction>
</comment>
<evidence type="ECO:0000256" key="13">
    <source>
        <dbReference type="ARBA" id="ARBA00048798"/>
    </source>
</evidence>
<evidence type="ECO:0000256" key="12">
    <source>
        <dbReference type="ARBA" id="ARBA00048212"/>
    </source>
</evidence>
<dbReference type="InterPro" id="IPR036038">
    <property type="entry name" value="Aminotransferase-like"/>
</dbReference>
<comment type="function">
    <text evidence="2">Acts on leucine, isoleucine and valine.</text>
</comment>
<evidence type="ECO:0000256" key="16">
    <source>
        <dbReference type="ARBA" id="ARBA00054027"/>
    </source>
</evidence>
<dbReference type="SUPFAM" id="SSF56752">
    <property type="entry name" value="D-aminoacid aminotransferase-like PLP-dependent enzymes"/>
    <property type="match status" value="1"/>
</dbReference>
<dbReference type="InterPro" id="IPR050571">
    <property type="entry name" value="Class-IV_PLP-Dep_Aminotrnsfr"/>
</dbReference>
<organism evidence="21 22">
    <name type="scientific">Suttonella indologenes</name>
    <dbReference type="NCBI Taxonomy" id="13276"/>
    <lineage>
        <taxon>Bacteria</taxon>
        <taxon>Pseudomonadati</taxon>
        <taxon>Pseudomonadota</taxon>
        <taxon>Gammaproteobacteria</taxon>
        <taxon>Cardiobacteriales</taxon>
        <taxon>Cardiobacteriaceae</taxon>
        <taxon>Suttonella</taxon>
    </lineage>
</organism>
<accession>A0A380N0J9</accession>
<evidence type="ECO:0000256" key="5">
    <source>
        <dbReference type="ARBA" id="ARBA00005072"/>
    </source>
</evidence>
<evidence type="ECO:0000256" key="7">
    <source>
        <dbReference type="ARBA" id="ARBA00013053"/>
    </source>
</evidence>
<evidence type="ECO:0000256" key="6">
    <source>
        <dbReference type="ARBA" id="ARBA00009320"/>
    </source>
</evidence>
<comment type="pathway">
    <text evidence="3">Amino-acid biosynthesis; L-isoleucine biosynthesis; L-isoleucine from 2-oxobutanoate: step 4/4.</text>
</comment>
<dbReference type="GO" id="GO:0005829">
    <property type="term" value="C:cytosol"/>
    <property type="evidence" value="ECO:0007669"/>
    <property type="project" value="TreeGrafter"/>
</dbReference>
<evidence type="ECO:0000256" key="9">
    <source>
        <dbReference type="ARBA" id="ARBA00022909"/>
    </source>
</evidence>
<gene>
    <name evidence="21" type="primary">dat_2</name>
    <name evidence="21" type="ORF">NCTC10717_02061</name>
</gene>
<dbReference type="RefSeq" id="WP_115219163.1">
    <property type="nucleotide sequence ID" value="NZ_UHIA01000004.1"/>
</dbReference>
<evidence type="ECO:0000256" key="18">
    <source>
        <dbReference type="ARBA" id="ARBA00080135"/>
    </source>
</evidence>
<keyword evidence="9" id="KW-0289">Folate biosynthesis</keyword>
<evidence type="ECO:0000256" key="15">
    <source>
        <dbReference type="ARBA" id="ARBA00049529"/>
    </source>
</evidence>
<comment type="similarity">
    <text evidence="6 19">Belongs to the class-IV pyridoxal-phosphate-dependent aminotransferase family.</text>
</comment>
<dbReference type="GO" id="GO:0052654">
    <property type="term" value="F:L-leucine-2-oxoglutarate transaminase activity"/>
    <property type="evidence" value="ECO:0007669"/>
    <property type="project" value="RHEA"/>
</dbReference>
<evidence type="ECO:0000256" key="14">
    <source>
        <dbReference type="ARBA" id="ARBA00049229"/>
    </source>
</evidence>
<evidence type="ECO:0000256" key="8">
    <source>
        <dbReference type="ARBA" id="ARBA00022898"/>
    </source>
</evidence>
<comment type="catalytic activity">
    <reaction evidence="15">
        <text>4-amino-4-deoxychorismate = 4-aminobenzoate + pyruvate + H(+)</text>
        <dbReference type="Rhea" id="RHEA:16201"/>
        <dbReference type="ChEBI" id="CHEBI:15361"/>
        <dbReference type="ChEBI" id="CHEBI:15378"/>
        <dbReference type="ChEBI" id="CHEBI:17836"/>
        <dbReference type="ChEBI" id="CHEBI:58406"/>
        <dbReference type="EC" id="4.1.3.38"/>
    </reaction>
</comment>
<dbReference type="NCBIfam" id="NF005209">
    <property type="entry name" value="PRK06680.1"/>
    <property type="match status" value="1"/>
</dbReference>
<keyword evidence="21" id="KW-0032">Aminotransferase</keyword>
<proteinExistence type="inferred from homology"/>
<dbReference type="EC" id="2.6.1.42" evidence="7"/>
<evidence type="ECO:0000256" key="4">
    <source>
        <dbReference type="ARBA" id="ARBA00004931"/>
    </source>
</evidence>
<comment type="pathway">
    <text evidence="4">Amino-acid biosynthesis; L-valine biosynthesis; L-valine from pyruvate: step 4/4.</text>
</comment>
<dbReference type="PANTHER" id="PTHR42743">
    <property type="entry name" value="AMINO-ACID AMINOTRANSFERASE"/>
    <property type="match status" value="1"/>
</dbReference>
<comment type="cofactor">
    <cofactor evidence="1 20">
        <name>pyridoxal 5'-phosphate</name>
        <dbReference type="ChEBI" id="CHEBI:597326"/>
    </cofactor>
</comment>
<keyword evidence="8 20" id="KW-0663">Pyridoxal phosphate</keyword>
<evidence type="ECO:0000256" key="11">
    <source>
        <dbReference type="ARBA" id="ARBA00035676"/>
    </source>
</evidence>
<comment type="catalytic activity">
    <reaction evidence="13">
        <text>L-isoleucine + 2-oxoglutarate = (S)-3-methyl-2-oxopentanoate + L-glutamate</text>
        <dbReference type="Rhea" id="RHEA:24801"/>
        <dbReference type="ChEBI" id="CHEBI:16810"/>
        <dbReference type="ChEBI" id="CHEBI:29985"/>
        <dbReference type="ChEBI" id="CHEBI:35146"/>
        <dbReference type="ChEBI" id="CHEBI:58045"/>
        <dbReference type="EC" id="2.6.1.42"/>
    </reaction>
</comment>
<evidence type="ECO:0000256" key="2">
    <source>
        <dbReference type="ARBA" id="ARBA00003109"/>
    </source>
</evidence>